<dbReference type="Pfam" id="PF24481">
    <property type="entry name" value="CT398_CC"/>
    <property type="match status" value="1"/>
</dbReference>
<dbReference type="AlphaFoldDB" id="X1F744"/>
<evidence type="ECO:0000256" key="1">
    <source>
        <dbReference type="SAM" id="Coils"/>
    </source>
</evidence>
<accession>X1F744</accession>
<feature type="non-terminal residue" evidence="4">
    <location>
        <position position="1"/>
    </location>
</feature>
<evidence type="ECO:0000259" key="3">
    <source>
        <dbReference type="Pfam" id="PF24481"/>
    </source>
</evidence>
<feature type="coiled-coil region" evidence="1">
    <location>
        <begin position="19"/>
        <end position="141"/>
    </location>
</feature>
<feature type="domain" description="C4-type zinc ribbon" evidence="2">
    <location>
        <begin position="189"/>
        <end position="220"/>
    </location>
</feature>
<evidence type="ECO:0000259" key="2">
    <source>
        <dbReference type="Pfam" id="PF02591"/>
    </source>
</evidence>
<dbReference type="InterPro" id="IPR056003">
    <property type="entry name" value="CT398_CC_hairpin"/>
</dbReference>
<protein>
    <submittedName>
        <fullName evidence="4">Uncharacterized protein</fullName>
    </submittedName>
</protein>
<dbReference type="InterPro" id="IPR003743">
    <property type="entry name" value="Zf-RING_7"/>
</dbReference>
<proteinExistence type="predicted"/>
<evidence type="ECO:0000313" key="4">
    <source>
        <dbReference type="EMBL" id="GAH28400.1"/>
    </source>
</evidence>
<keyword evidence="1" id="KW-0175">Coiled coil</keyword>
<feature type="domain" description="CT398-like coiled coil hairpin" evidence="3">
    <location>
        <begin position="2"/>
        <end position="177"/>
    </location>
</feature>
<dbReference type="InterPro" id="IPR052376">
    <property type="entry name" value="Oxidative_Scav/Glycosyltrans"/>
</dbReference>
<name>X1F744_9ZZZZ</name>
<dbReference type="Pfam" id="PF02591">
    <property type="entry name" value="Zn_ribbon_9"/>
    <property type="match status" value="1"/>
</dbReference>
<dbReference type="PANTHER" id="PTHR39082">
    <property type="entry name" value="PHOSPHOLIPASE C-BETA-2-RELATED"/>
    <property type="match status" value="1"/>
</dbReference>
<dbReference type="EMBL" id="BARU01002455">
    <property type="protein sequence ID" value="GAH28400.1"/>
    <property type="molecule type" value="Genomic_DNA"/>
</dbReference>
<dbReference type="PANTHER" id="PTHR39082:SF1">
    <property type="entry name" value="SCAVENGER RECEPTOR CLASS A MEMBER 3"/>
    <property type="match status" value="1"/>
</dbReference>
<organism evidence="4">
    <name type="scientific">marine sediment metagenome</name>
    <dbReference type="NCBI Taxonomy" id="412755"/>
    <lineage>
        <taxon>unclassified sequences</taxon>
        <taxon>metagenomes</taxon>
        <taxon>ecological metagenomes</taxon>
    </lineage>
</organism>
<gene>
    <name evidence="4" type="ORF">S03H2_05787</name>
</gene>
<reference evidence="4" key="1">
    <citation type="journal article" date="2014" name="Front. Microbiol.">
        <title>High frequency of phylogenetically diverse reductive dehalogenase-homologous genes in deep subseafloor sedimentary metagenomes.</title>
        <authorList>
            <person name="Kawai M."/>
            <person name="Futagami T."/>
            <person name="Toyoda A."/>
            <person name="Takaki Y."/>
            <person name="Nishi S."/>
            <person name="Hori S."/>
            <person name="Arai W."/>
            <person name="Tsubouchi T."/>
            <person name="Morono Y."/>
            <person name="Uchiyama I."/>
            <person name="Ito T."/>
            <person name="Fujiyama A."/>
            <person name="Inagaki F."/>
            <person name="Takami H."/>
        </authorList>
    </citation>
    <scope>NUCLEOTIDE SEQUENCE</scope>
    <source>
        <strain evidence="4">Expedition CK06-06</strain>
    </source>
</reference>
<comment type="caution">
    <text evidence="4">The sequence shown here is derived from an EMBL/GenBank/DDBJ whole genome shotgun (WGS) entry which is preliminary data.</text>
</comment>
<sequence length="224" mass="26093">IDIDIDEEEKKKRSLPLMIEGITKEIQELKDSLNNKNKNYKNLQIKLKRIELDLTEKSNKIKKHQEDLYGGKISDIKELKQIQKVIANYQKEKGSIEEDVLDLMEEVEDLDKSISHLDEDLKGKEKEFKKCKEEIDSARLVIEKSMSSLNIKRGEILSKITDDRLLKEYELLRKEKGGKAIMEVDGSICPGCYLDLPSDVIYQLKKNRKIITCPNCNRILIWKD</sequence>
<dbReference type="Gene3D" id="1.10.287.1490">
    <property type="match status" value="1"/>
</dbReference>